<dbReference type="EMBL" id="FOLD01000009">
    <property type="protein sequence ID" value="SFC70170.1"/>
    <property type="molecule type" value="Genomic_DNA"/>
</dbReference>
<feature type="signal peptide" evidence="1">
    <location>
        <begin position="1"/>
        <end position="21"/>
    </location>
</feature>
<accession>A0A1I1LL36</accession>
<feature type="chain" id="PRO_5011486801" description="Sel1 repeat-containing protein" evidence="1">
    <location>
        <begin position="22"/>
        <end position="273"/>
    </location>
</feature>
<evidence type="ECO:0000313" key="3">
    <source>
        <dbReference type="Proteomes" id="UP000198639"/>
    </source>
</evidence>
<proteinExistence type="predicted"/>
<evidence type="ECO:0008006" key="4">
    <source>
        <dbReference type="Google" id="ProtNLM"/>
    </source>
</evidence>
<protein>
    <recommendedName>
        <fullName evidence="4">Sel1 repeat-containing protein</fullName>
    </recommendedName>
</protein>
<dbReference type="AlphaFoldDB" id="A0A1I1LL36"/>
<dbReference type="Gene3D" id="1.25.40.10">
    <property type="entry name" value="Tetratricopeptide repeat domain"/>
    <property type="match status" value="1"/>
</dbReference>
<name>A0A1I1LL36_9BURK</name>
<organism evidence="2 3">
    <name type="scientific">Massilia yuzhufengensis</name>
    <dbReference type="NCBI Taxonomy" id="1164594"/>
    <lineage>
        <taxon>Bacteria</taxon>
        <taxon>Pseudomonadati</taxon>
        <taxon>Pseudomonadota</taxon>
        <taxon>Betaproteobacteria</taxon>
        <taxon>Burkholderiales</taxon>
        <taxon>Oxalobacteraceae</taxon>
        <taxon>Telluria group</taxon>
        <taxon>Massilia</taxon>
    </lineage>
</organism>
<dbReference type="SUPFAM" id="SSF81901">
    <property type="entry name" value="HCP-like"/>
    <property type="match status" value="1"/>
</dbReference>
<reference evidence="3" key="1">
    <citation type="submission" date="2016-10" db="EMBL/GenBank/DDBJ databases">
        <authorList>
            <person name="Varghese N."/>
            <person name="Submissions S."/>
        </authorList>
    </citation>
    <scope>NUCLEOTIDE SEQUENCE [LARGE SCALE GENOMIC DNA]</scope>
    <source>
        <strain evidence="3">CGMCC 1.12041</strain>
    </source>
</reference>
<sequence>MRASITALLLALSAAAPHAGAGTYPGSLAVDAIRGSIAARDCATAVKRLKSALENDYPEAALLAGSMYENGICVKRDWQRAVGFYVQAYDGGEKEGAARVAAGYADPANGPDVAAALWWSWKTEGFRVAQCSVPLEARADPDRFVAALAAWPKQQLAVCNYLAGVLATIAAEVKYPELASAHGIGGDVTLRFLAGVPRIELQRGESREYELVGWVSADMLRDRKARRMADGFEQALSSVANRALARYPHPGSIAADALLQVKYNFHMEGQMAR</sequence>
<keyword evidence="3" id="KW-1185">Reference proteome</keyword>
<dbReference type="RefSeq" id="WP_091874330.1">
    <property type="nucleotide sequence ID" value="NZ_FOLD01000009.1"/>
</dbReference>
<evidence type="ECO:0000256" key="1">
    <source>
        <dbReference type="SAM" id="SignalP"/>
    </source>
</evidence>
<dbReference type="InterPro" id="IPR011990">
    <property type="entry name" value="TPR-like_helical_dom_sf"/>
</dbReference>
<evidence type="ECO:0000313" key="2">
    <source>
        <dbReference type="EMBL" id="SFC70170.1"/>
    </source>
</evidence>
<gene>
    <name evidence="2" type="ORF">SAMN05216204_10926</name>
</gene>
<dbReference type="OrthoDB" id="8758099at2"/>
<keyword evidence="1" id="KW-0732">Signal</keyword>
<dbReference type="Proteomes" id="UP000198639">
    <property type="component" value="Unassembled WGS sequence"/>
</dbReference>